<evidence type="ECO:0000313" key="2">
    <source>
        <dbReference type="EMBL" id="BBL71427.1"/>
    </source>
</evidence>
<dbReference type="PANTHER" id="PTHR43031">
    <property type="entry name" value="FAD-DEPENDENT OXIDOREDUCTASE"/>
    <property type="match status" value="1"/>
</dbReference>
<feature type="domain" description="Rhodanese" evidence="1">
    <location>
        <begin position="49"/>
        <end position="136"/>
    </location>
</feature>
<dbReference type="Proteomes" id="UP000824988">
    <property type="component" value="Chromosome"/>
</dbReference>
<dbReference type="SMART" id="SM00450">
    <property type="entry name" value="RHOD"/>
    <property type="match status" value="1"/>
</dbReference>
<organism evidence="2 3">
    <name type="scientific">Methylogaea oryzae</name>
    <dbReference type="NCBI Taxonomy" id="1295382"/>
    <lineage>
        <taxon>Bacteria</taxon>
        <taxon>Pseudomonadati</taxon>
        <taxon>Pseudomonadota</taxon>
        <taxon>Gammaproteobacteria</taxon>
        <taxon>Methylococcales</taxon>
        <taxon>Methylococcaceae</taxon>
        <taxon>Methylogaea</taxon>
    </lineage>
</organism>
<gene>
    <name evidence="2" type="ORF">MoryE10_20330</name>
</gene>
<evidence type="ECO:0000313" key="3">
    <source>
        <dbReference type="Proteomes" id="UP000824988"/>
    </source>
</evidence>
<dbReference type="InterPro" id="IPR036873">
    <property type="entry name" value="Rhodanese-like_dom_sf"/>
</dbReference>
<dbReference type="PROSITE" id="PS50206">
    <property type="entry name" value="RHODANESE_3"/>
    <property type="match status" value="1"/>
</dbReference>
<dbReference type="EMBL" id="AP019782">
    <property type="protein sequence ID" value="BBL71427.1"/>
    <property type="molecule type" value="Genomic_DNA"/>
</dbReference>
<dbReference type="Gene3D" id="3.40.250.10">
    <property type="entry name" value="Rhodanese-like domain"/>
    <property type="match status" value="1"/>
</dbReference>
<accession>A0A8D4VRT9</accession>
<dbReference type="AlphaFoldDB" id="A0A8D4VRT9"/>
<name>A0A8D4VRT9_9GAMM</name>
<dbReference type="InterPro" id="IPR001763">
    <property type="entry name" value="Rhodanese-like_dom"/>
</dbReference>
<proteinExistence type="predicted"/>
<dbReference type="CDD" id="cd00158">
    <property type="entry name" value="RHOD"/>
    <property type="match status" value="1"/>
</dbReference>
<dbReference type="SUPFAM" id="SSF52821">
    <property type="entry name" value="Rhodanese/Cell cycle control phosphatase"/>
    <property type="match status" value="1"/>
</dbReference>
<keyword evidence="3" id="KW-1185">Reference proteome</keyword>
<reference evidence="2" key="1">
    <citation type="submission" date="2019-06" db="EMBL/GenBank/DDBJ databases">
        <title>Complete genome sequence of Methylogaea oryzae strain JCM16910.</title>
        <authorList>
            <person name="Asakawa S."/>
        </authorList>
    </citation>
    <scope>NUCLEOTIDE SEQUENCE</scope>
    <source>
        <strain evidence="2">E10</strain>
    </source>
</reference>
<dbReference type="InterPro" id="IPR050229">
    <property type="entry name" value="GlpE_sulfurtransferase"/>
</dbReference>
<dbReference type="KEGG" id="moz:MoryE10_20330"/>
<dbReference type="Pfam" id="PF00581">
    <property type="entry name" value="Rhodanese"/>
    <property type="match status" value="1"/>
</dbReference>
<dbReference type="PANTHER" id="PTHR43031:SF16">
    <property type="entry name" value="OXIDOREDUCTASE"/>
    <property type="match status" value="1"/>
</dbReference>
<evidence type="ECO:0000259" key="1">
    <source>
        <dbReference type="PROSITE" id="PS50206"/>
    </source>
</evidence>
<protein>
    <recommendedName>
        <fullName evidence="1">Rhodanese domain-containing protein</fullName>
    </recommendedName>
</protein>
<sequence length="136" mass="15235">MPLSTRLNAMFPKKLHSVVAAMAILAGCDFQQPDYVKMVSADELNRIMQAGDIFLVDVHTPEQKHIRGTDLFIPYNEVDKYQSKLPEDKNTAIYVYCEGGPMGNAAAKALYRLGYRNLMNLEGGAKAWRKSGFAFE</sequence>
<dbReference type="PROSITE" id="PS51257">
    <property type="entry name" value="PROKAR_LIPOPROTEIN"/>
    <property type="match status" value="1"/>
</dbReference>